<proteinExistence type="predicted"/>
<organism evidence="1">
    <name type="scientific">Clandestinovirus</name>
    <dbReference type="NCBI Taxonomy" id="2831644"/>
    <lineage>
        <taxon>Viruses</taxon>
    </lineage>
</organism>
<accession>A0A8F8KPC1</accession>
<evidence type="ECO:0000313" key="1">
    <source>
        <dbReference type="EMBL" id="QYA18325.1"/>
    </source>
</evidence>
<dbReference type="EMBL" id="MZ420154">
    <property type="protein sequence ID" value="QYA18325.1"/>
    <property type="molecule type" value="Genomic_DNA"/>
</dbReference>
<gene>
    <name evidence="1" type="ORF">KOM_12_55</name>
</gene>
<protein>
    <submittedName>
        <fullName evidence="1">Uncharacterized protein</fullName>
    </submittedName>
</protein>
<name>A0A8F8KPC1_9VIRU</name>
<reference evidence="1" key="1">
    <citation type="submission" date="2021-06" db="EMBL/GenBank/DDBJ databases">
        <authorList>
            <person name="Rolland C."/>
        </authorList>
    </citation>
    <scope>NUCLEOTIDE SEQUENCE</scope>
    <source>
        <strain evidence="1">347.936635</strain>
    </source>
</reference>
<sequence>MSNDNVPKLTVQCVKMILRKDDLDQMAKEVLGDTSKMYLYAFDSFPLDVNLYEVMDSLKIIEANNETDFLRKLIKLDGDFLEMVAWSRGDDFVNQEVYDMYMNLIKQESEVEKLVDSASKCIDRNLFYTTIQALKTKTDAELQ</sequence>